<evidence type="ECO:0000313" key="3">
    <source>
        <dbReference type="WBParaSite" id="PSAMB.scaffold132size74629.g2701.t1"/>
    </source>
</evidence>
<organism evidence="2 3">
    <name type="scientific">Plectus sambesii</name>
    <dbReference type="NCBI Taxonomy" id="2011161"/>
    <lineage>
        <taxon>Eukaryota</taxon>
        <taxon>Metazoa</taxon>
        <taxon>Ecdysozoa</taxon>
        <taxon>Nematoda</taxon>
        <taxon>Chromadorea</taxon>
        <taxon>Plectida</taxon>
        <taxon>Plectina</taxon>
        <taxon>Plectoidea</taxon>
        <taxon>Plectidae</taxon>
        <taxon>Plectus</taxon>
    </lineage>
</organism>
<dbReference type="WBParaSite" id="PSAMB.scaffold132size74629.g2701.t1">
    <property type="protein sequence ID" value="PSAMB.scaffold132size74629.g2701.t1"/>
    <property type="gene ID" value="PSAMB.scaffold132size74629.g2701"/>
</dbReference>
<keyword evidence="2" id="KW-1185">Reference proteome</keyword>
<dbReference type="Proteomes" id="UP000887566">
    <property type="component" value="Unplaced"/>
</dbReference>
<name>A0A914UWY0_9BILA</name>
<feature type="region of interest" description="Disordered" evidence="1">
    <location>
        <begin position="1"/>
        <end position="70"/>
    </location>
</feature>
<evidence type="ECO:0000313" key="2">
    <source>
        <dbReference type="Proteomes" id="UP000887566"/>
    </source>
</evidence>
<accession>A0A914UWY0</accession>
<reference evidence="3" key="1">
    <citation type="submission" date="2022-11" db="UniProtKB">
        <authorList>
            <consortium name="WormBaseParasite"/>
        </authorList>
    </citation>
    <scope>IDENTIFICATION</scope>
</reference>
<sequence length="157" mass="16932">MSGRREVSIDGGGVRRLPWASRDLRPSDRAGPPGSAPVFVGQAVVRPSAAPPLRRTTRSTRPSTTTMTTRAATCECEQTKEAYWFAGAMWDWGRKGAPIGPECRSTGSLMVLMKSVRCKTQSVVAVGSSVLCARPLGRASFIVSRWRVATLCPPRPS</sequence>
<feature type="compositionally biased region" description="Low complexity" evidence="1">
    <location>
        <begin position="51"/>
        <end position="70"/>
    </location>
</feature>
<proteinExistence type="predicted"/>
<dbReference type="AlphaFoldDB" id="A0A914UWY0"/>
<protein>
    <submittedName>
        <fullName evidence="3">Uncharacterized protein</fullName>
    </submittedName>
</protein>
<evidence type="ECO:0000256" key="1">
    <source>
        <dbReference type="SAM" id="MobiDB-lite"/>
    </source>
</evidence>